<protein>
    <recommendedName>
        <fullName evidence="4">LisH domain-containing protein</fullName>
    </recommendedName>
</protein>
<dbReference type="Proteomes" id="UP000682877">
    <property type="component" value="Chromosome 5"/>
</dbReference>
<feature type="region of interest" description="Disordered" evidence="1">
    <location>
        <begin position="253"/>
        <end position="285"/>
    </location>
</feature>
<evidence type="ECO:0000313" key="2">
    <source>
        <dbReference type="EMBL" id="CAE6076197.1"/>
    </source>
</evidence>
<evidence type="ECO:0000313" key="3">
    <source>
        <dbReference type="Proteomes" id="UP000682877"/>
    </source>
</evidence>
<feature type="region of interest" description="Disordered" evidence="1">
    <location>
        <begin position="406"/>
        <end position="427"/>
    </location>
</feature>
<proteinExistence type="predicted"/>
<gene>
    <name evidence="2" type="ORF">AARE701A_LOCUS13351</name>
</gene>
<dbReference type="PANTHER" id="PTHR35117">
    <property type="entry name" value="MYOSIN-M HEAVY PROTEIN"/>
    <property type="match status" value="1"/>
</dbReference>
<evidence type="ECO:0008006" key="4">
    <source>
        <dbReference type="Google" id="ProtNLM"/>
    </source>
</evidence>
<evidence type="ECO:0000256" key="1">
    <source>
        <dbReference type="SAM" id="MobiDB-lite"/>
    </source>
</evidence>
<name>A0A8S2ABL4_ARAAE</name>
<feature type="region of interest" description="Disordered" evidence="1">
    <location>
        <begin position="165"/>
        <end position="189"/>
    </location>
</feature>
<dbReference type="AlphaFoldDB" id="A0A8S2ABL4"/>
<feature type="compositionally biased region" description="Polar residues" evidence="1">
    <location>
        <begin position="272"/>
        <end position="285"/>
    </location>
</feature>
<accession>A0A8S2ABL4</accession>
<feature type="compositionally biased region" description="Polar residues" evidence="1">
    <location>
        <begin position="165"/>
        <end position="175"/>
    </location>
</feature>
<organism evidence="2 3">
    <name type="scientific">Arabidopsis arenosa</name>
    <name type="common">Sand rock-cress</name>
    <name type="synonym">Cardaminopsis arenosa</name>
    <dbReference type="NCBI Taxonomy" id="38785"/>
    <lineage>
        <taxon>Eukaryota</taxon>
        <taxon>Viridiplantae</taxon>
        <taxon>Streptophyta</taxon>
        <taxon>Embryophyta</taxon>
        <taxon>Tracheophyta</taxon>
        <taxon>Spermatophyta</taxon>
        <taxon>Magnoliopsida</taxon>
        <taxon>eudicotyledons</taxon>
        <taxon>Gunneridae</taxon>
        <taxon>Pentapetalae</taxon>
        <taxon>rosids</taxon>
        <taxon>malvids</taxon>
        <taxon>Brassicales</taxon>
        <taxon>Brassicaceae</taxon>
        <taxon>Camelineae</taxon>
        <taxon>Arabidopsis</taxon>
    </lineage>
</organism>
<keyword evidence="3" id="KW-1185">Reference proteome</keyword>
<feature type="compositionally biased region" description="Polar residues" evidence="1">
    <location>
        <begin position="406"/>
        <end position="422"/>
    </location>
</feature>
<feature type="region of interest" description="Disordered" evidence="1">
    <location>
        <begin position="111"/>
        <end position="143"/>
    </location>
</feature>
<dbReference type="PANTHER" id="PTHR35117:SF1">
    <property type="entry name" value="MYOSIN-M HEAVY PROTEIN"/>
    <property type="match status" value="1"/>
</dbReference>
<reference evidence="2" key="1">
    <citation type="submission" date="2021-01" db="EMBL/GenBank/DDBJ databases">
        <authorList>
            <person name="Bezrukov I."/>
        </authorList>
    </citation>
    <scope>NUCLEOTIDE SEQUENCE</scope>
</reference>
<sequence>MGKSSRSKGSSIIGKGEVTPTQIAFIVDRYLYDNRFLETRNLFRSEASSLISNSPIRQVPNSLMTLDAMLNHYVSLKMQKVSLDQERLKLDQEKIRVQNLLQGMQNVMNSYNASLTAPPPPPPASAPISQQKKHSISSSGLTQYNTPNVMSVSLLGNKRVDFGNFSTPSTSQSITGKRKGPEVSVRAPPVTRKARISTATGTNKIPQADKAANNFSSQTPSEALALAKNSASNELNGHGSSVVKCLFNKADSSVPTSSTCLRTPQKHASPGSDKSNSPQKEVTPTNCTIVTKERFTISPLKQITSYSVERSHLISSSPVKSNSKMSNKRDHVKGKLNFDDADTEMCLEAPACTDLVSTSPSGSEPEVDLFDMDFSNLDFLGENFTLSELLVDFDLGCEGSTNHCLSQTPNQPIETVSGSSPESGDANLESDQAFLEYTSTVTEVIQGKDMSSQGDDAKTATNSITQCNRISNPGTFAFSFSI</sequence>
<dbReference type="EMBL" id="LR999455">
    <property type="protein sequence ID" value="CAE6076197.1"/>
    <property type="molecule type" value="Genomic_DNA"/>
</dbReference>
<feature type="compositionally biased region" description="Polar residues" evidence="1">
    <location>
        <begin position="253"/>
        <end position="262"/>
    </location>
</feature>